<dbReference type="GO" id="GO:0097320">
    <property type="term" value="P:plasma membrane tubulation"/>
    <property type="evidence" value="ECO:0007669"/>
    <property type="project" value="TreeGrafter"/>
</dbReference>
<sequence length="114" mass="13437">MLVSKQELVAFSIGLLMIEATKPDLEEYSAFAKVKESQRMSDEGKMDQDEADGIRKRCRTVGFALQAEMNHFHRRREVDFKEMMQAYLRQQIAFYQRVGQQLERTLHMYDNLQG</sequence>
<comment type="caution">
    <text evidence="2">The sequence shown here is derived from an EMBL/GenBank/DDBJ whole genome shotgun (WGS) entry which is preliminary data.</text>
</comment>
<reference evidence="2 3" key="1">
    <citation type="submission" date="2015-08" db="EMBL/GenBank/DDBJ databases">
        <title>The genome of the Asian arowana (Scleropages formosus).</title>
        <authorList>
            <person name="Tan M.H."/>
            <person name="Gan H.M."/>
            <person name="Croft L.J."/>
            <person name="Austin C.M."/>
        </authorList>
    </citation>
    <scope>NUCLEOTIDE SEQUENCE [LARGE SCALE GENOMIC DNA]</scope>
    <source>
        <strain evidence="2">Aro1</strain>
    </source>
</reference>
<dbReference type="GO" id="GO:0036089">
    <property type="term" value="P:cleavage furrow formation"/>
    <property type="evidence" value="ECO:0007669"/>
    <property type="project" value="TreeGrafter"/>
</dbReference>
<dbReference type="GO" id="GO:0005886">
    <property type="term" value="C:plasma membrane"/>
    <property type="evidence" value="ECO:0007669"/>
    <property type="project" value="TreeGrafter"/>
</dbReference>
<dbReference type="GO" id="GO:0006897">
    <property type="term" value="P:endocytosis"/>
    <property type="evidence" value="ECO:0007669"/>
    <property type="project" value="TreeGrafter"/>
</dbReference>
<dbReference type="PANTHER" id="PTHR45827">
    <property type="entry name" value="SORTING NEXIN"/>
    <property type="match status" value="1"/>
</dbReference>
<dbReference type="GO" id="GO:0035091">
    <property type="term" value="F:phosphatidylinositol binding"/>
    <property type="evidence" value="ECO:0007669"/>
    <property type="project" value="TreeGrafter"/>
</dbReference>
<dbReference type="SUPFAM" id="SSF103657">
    <property type="entry name" value="BAR/IMD domain-like"/>
    <property type="match status" value="1"/>
</dbReference>
<dbReference type="Proteomes" id="UP000034805">
    <property type="component" value="Unassembled WGS sequence"/>
</dbReference>
<dbReference type="GO" id="GO:0031410">
    <property type="term" value="C:cytoplasmic vesicle"/>
    <property type="evidence" value="ECO:0007669"/>
    <property type="project" value="TreeGrafter"/>
</dbReference>
<dbReference type="InterPro" id="IPR027267">
    <property type="entry name" value="AH/BAR_dom_sf"/>
</dbReference>
<feature type="domain" description="Sorting nexin protein WASP-binding" evidence="1">
    <location>
        <begin position="29"/>
        <end position="110"/>
    </location>
</feature>
<dbReference type="EMBL" id="JARO02000130">
    <property type="protein sequence ID" value="KPP79764.1"/>
    <property type="molecule type" value="Genomic_DNA"/>
</dbReference>
<proteinExistence type="predicted"/>
<organism evidence="2 3">
    <name type="scientific">Scleropages formosus</name>
    <name type="common">Asian bonytongue</name>
    <name type="synonym">Osteoglossum formosum</name>
    <dbReference type="NCBI Taxonomy" id="113540"/>
    <lineage>
        <taxon>Eukaryota</taxon>
        <taxon>Metazoa</taxon>
        <taxon>Chordata</taxon>
        <taxon>Craniata</taxon>
        <taxon>Vertebrata</taxon>
        <taxon>Euteleostomi</taxon>
        <taxon>Actinopterygii</taxon>
        <taxon>Neopterygii</taxon>
        <taxon>Teleostei</taxon>
        <taxon>Osteoglossocephala</taxon>
        <taxon>Osteoglossomorpha</taxon>
        <taxon>Osteoglossiformes</taxon>
        <taxon>Osteoglossidae</taxon>
        <taxon>Scleropages</taxon>
    </lineage>
</organism>
<evidence type="ECO:0000259" key="1">
    <source>
        <dbReference type="Pfam" id="PF10456"/>
    </source>
</evidence>
<dbReference type="Pfam" id="PF10456">
    <property type="entry name" value="BAR_3_WASP_bdg"/>
    <property type="match status" value="1"/>
</dbReference>
<gene>
    <name evidence="2" type="ORF">Z043_100625</name>
</gene>
<dbReference type="InterPro" id="IPR019497">
    <property type="entry name" value="Sorting_nexin_WASP-bd-dom"/>
</dbReference>
<evidence type="ECO:0000313" key="3">
    <source>
        <dbReference type="Proteomes" id="UP000034805"/>
    </source>
</evidence>
<dbReference type="GO" id="GO:0016197">
    <property type="term" value="P:endosomal transport"/>
    <property type="evidence" value="ECO:0007669"/>
    <property type="project" value="TreeGrafter"/>
</dbReference>
<name>A0A0P7W089_SCLFO</name>
<dbReference type="PANTHER" id="PTHR45827:SF3">
    <property type="entry name" value="SORTING NEXIN-33"/>
    <property type="match status" value="1"/>
</dbReference>
<accession>A0A0P7W089</accession>
<protein>
    <recommendedName>
        <fullName evidence="1">Sorting nexin protein WASP-binding domain-containing protein</fullName>
    </recommendedName>
</protein>
<evidence type="ECO:0000313" key="2">
    <source>
        <dbReference type="EMBL" id="KPP79764.1"/>
    </source>
</evidence>
<dbReference type="AlphaFoldDB" id="A0A0P7W089"/>
<dbReference type="Gene3D" id="1.20.1270.60">
    <property type="entry name" value="Arfaptin homology (AH) domain/BAR domain"/>
    <property type="match status" value="1"/>
</dbReference>